<comment type="caution">
    <text evidence="1">The sequence shown here is derived from an EMBL/GenBank/DDBJ whole genome shotgun (WGS) entry which is preliminary data.</text>
</comment>
<dbReference type="InterPro" id="IPR005152">
    <property type="entry name" value="Lipase_secreted"/>
</dbReference>
<dbReference type="Proteomes" id="UP000032545">
    <property type="component" value="Unassembled WGS sequence"/>
</dbReference>
<dbReference type="GO" id="GO:0004806">
    <property type="term" value="F:triacylglycerol lipase activity"/>
    <property type="evidence" value="ECO:0007669"/>
    <property type="project" value="InterPro"/>
</dbReference>
<dbReference type="RefSeq" id="WP_242418567.1">
    <property type="nucleotide sequence ID" value="NZ_JYFN01000010.1"/>
</dbReference>
<reference evidence="1 2" key="2">
    <citation type="journal article" date="2016" name="Genome Announc.">
        <title>Permanent Draft Genome Sequences for Two Variants of Frankia sp. Strain CpI1, the First Frankia Strain Isolated from Root Nodules of Comptonia peregrina.</title>
        <authorList>
            <person name="Oshone R."/>
            <person name="Hurst S.G.IV."/>
            <person name="Abebe-Akele F."/>
            <person name="Simpson S."/>
            <person name="Morris K."/>
            <person name="Thomas W.K."/>
            <person name="Tisa L.S."/>
        </authorList>
    </citation>
    <scope>NUCLEOTIDE SEQUENCE [LARGE SCALE GENOMIC DNA]</scope>
    <source>
        <strain evidence="2">CpI1-S</strain>
    </source>
</reference>
<organism evidence="1 2">
    <name type="scientific">Frankia torreyi</name>
    <dbReference type="NCBI Taxonomy" id="1856"/>
    <lineage>
        <taxon>Bacteria</taxon>
        <taxon>Bacillati</taxon>
        <taxon>Actinomycetota</taxon>
        <taxon>Actinomycetes</taxon>
        <taxon>Frankiales</taxon>
        <taxon>Frankiaceae</taxon>
        <taxon>Frankia</taxon>
    </lineage>
</organism>
<name>A0A0D8BKE8_9ACTN</name>
<dbReference type="PIRSF" id="PIRSF029171">
    <property type="entry name" value="Esterase_LipA"/>
    <property type="match status" value="1"/>
</dbReference>
<accession>A0A0D8BKE8</accession>
<dbReference type="Gene3D" id="1.10.260.130">
    <property type="match status" value="1"/>
</dbReference>
<dbReference type="PANTHER" id="PTHR34853">
    <property type="match status" value="1"/>
</dbReference>
<dbReference type="AlphaFoldDB" id="A0A0D8BKE8"/>
<keyword evidence="2" id="KW-1185">Reference proteome</keyword>
<reference evidence="2" key="1">
    <citation type="submission" date="2015-02" db="EMBL/GenBank/DDBJ databases">
        <title>Draft Genome of Frankia sp. CpI1-S.</title>
        <authorList>
            <person name="Oshone R.T."/>
            <person name="Ngom M."/>
            <person name="Ghodhbane-Gtari F."/>
            <person name="Gtari M."/>
            <person name="Morris K."/>
            <person name="Thomas K."/>
            <person name="Sen A."/>
            <person name="Tisa L.S."/>
        </authorList>
    </citation>
    <scope>NUCLEOTIDE SEQUENCE [LARGE SCALE GENOMIC DNA]</scope>
    <source>
        <strain evidence="2">CpI1-S</strain>
    </source>
</reference>
<protein>
    <submittedName>
        <fullName evidence="1">Secretory lipase</fullName>
    </submittedName>
</protein>
<evidence type="ECO:0000313" key="1">
    <source>
        <dbReference type="EMBL" id="KJE23867.1"/>
    </source>
</evidence>
<proteinExistence type="predicted"/>
<evidence type="ECO:0000313" key="2">
    <source>
        <dbReference type="Proteomes" id="UP000032545"/>
    </source>
</evidence>
<dbReference type="InterPro" id="IPR029058">
    <property type="entry name" value="AB_hydrolase_fold"/>
</dbReference>
<dbReference type="PATRIC" id="fig|1502723.3.peg.6925"/>
<sequence>MVLVLVPALVGCGSGGRTPTGGPADRPRYFGPVAPPAGEGFYRPPVPLPAGRAGDVLWSRPVPAAGPFATAGARVVQVLYLSSGALGRPIAVSGTVLVPVHPAGDAPILGYAPGTQGLGDDCAASKGLAVGVNLAVGAITEALGRGWIVAVPDYEGLGTPGEHTYVVGPAEGHALLDIVRATPRVAGLTGAAHRRVGLTGYSQGGGAAVWAAQLAPAYAPDLDLRGVAAGGVPADLGAVGRALDGKGAAGLGLAAAVGLDAAYPDLRLNALLTPSGRSVFAAVRTACSLALVTGFAGRRIADLTTTDPMTLPRWRARLAENTLGRVAPRIPLYLYHATSDSLVAFGQAARLRTEYCTRRVAVTWAPFPGDHIDGVGRTQDALRFLADRFAGLPTHGNC</sequence>
<dbReference type="EMBL" id="JYFN01000010">
    <property type="protein sequence ID" value="KJE23867.1"/>
    <property type="molecule type" value="Genomic_DNA"/>
</dbReference>
<dbReference type="Gene3D" id="3.40.50.1820">
    <property type="entry name" value="alpha/beta hydrolase"/>
    <property type="match status" value="1"/>
</dbReference>
<dbReference type="Pfam" id="PF03583">
    <property type="entry name" value="LIP"/>
    <property type="match status" value="1"/>
</dbReference>
<dbReference type="GO" id="GO:0016042">
    <property type="term" value="P:lipid catabolic process"/>
    <property type="evidence" value="ECO:0007669"/>
    <property type="project" value="InterPro"/>
</dbReference>
<dbReference type="PANTHER" id="PTHR34853:SF1">
    <property type="entry name" value="LIPASE 5"/>
    <property type="match status" value="1"/>
</dbReference>
<gene>
    <name evidence="1" type="ORF">FF36_01800</name>
</gene>
<dbReference type="SUPFAM" id="SSF53474">
    <property type="entry name" value="alpha/beta-Hydrolases"/>
    <property type="match status" value="1"/>
</dbReference>